<accession>Q6BT78</accession>
<name>Q6BT78_DEBHA</name>
<feature type="region of interest" description="Disordered" evidence="1">
    <location>
        <begin position="1"/>
        <end position="107"/>
    </location>
</feature>
<feature type="region of interest" description="Disordered" evidence="1">
    <location>
        <begin position="188"/>
        <end position="260"/>
    </location>
</feature>
<dbReference type="EMBL" id="CR382136">
    <property type="protein sequence ID" value="CAG86727.2"/>
    <property type="molecule type" value="Genomic_DNA"/>
</dbReference>
<gene>
    <name evidence="2" type="ordered locus">DEHA2D02882g</name>
</gene>
<dbReference type="InterPro" id="IPR018555">
    <property type="entry name" value="C630.06c-like"/>
</dbReference>
<proteinExistence type="predicted"/>
<evidence type="ECO:0000313" key="3">
    <source>
        <dbReference type="Proteomes" id="UP000000599"/>
    </source>
</evidence>
<dbReference type="RefSeq" id="XP_458592.2">
    <property type="nucleotide sequence ID" value="XM_458592.1"/>
</dbReference>
<dbReference type="eggNOG" id="ENOG502S1HU">
    <property type="taxonomic scope" value="Eukaryota"/>
</dbReference>
<dbReference type="KEGG" id="dha:DEHA2D02882g"/>
<sequence length="260" mass="30144">MGDYRKITRSSLYDSESEYDSNNDDSGNPIGYMPNIEFEFVEVENSNEPEPSKINESKDNIDETQEEQDDEFEFPLFAAPYSTTSSHQNIEAKKTEDDEASRGRTKDKVMKVSLREASVEVIKNERPLSYYMATYTDKDKSQFITAAVTADDIYSQIEIITPVRDPKPWKCIDLSKYNLEVERELQNTKMKGKSRNRAGKKKRSNIIACRGRKLERKKVDKKIQKEMDAKIKKKMFHKRGGKKHKKSADPAQSKPKYRTE</sequence>
<dbReference type="AlphaFoldDB" id="Q6BT78"/>
<dbReference type="Pfam" id="PF09428">
    <property type="entry name" value="DUF2011"/>
    <property type="match status" value="1"/>
</dbReference>
<feature type="compositionally biased region" description="Basic and acidic residues" evidence="1">
    <location>
        <begin position="90"/>
        <end position="107"/>
    </location>
</feature>
<dbReference type="Proteomes" id="UP000000599">
    <property type="component" value="Chromosome D"/>
</dbReference>
<feature type="compositionally biased region" description="Basic residues" evidence="1">
    <location>
        <begin position="231"/>
        <end position="246"/>
    </location>
</feature>
<feature type="compositionally biased region" description="Basic and acidic residues" evidence="1">
    <location>
        <begin position="217"/>
        <end position="230"/>
    </location>
</feature>
<feature type="compositionally biased region" description="Basic residues" evidence="1">
    <location>
        <begin position="190"/>
        <end position="216"/>
    </location>
</feature>
<dbReference type="HOGENOM" id="CLU_077719_0_0_1"/>
<protein>
    <submittedName>
        <fullName evidence="2">DEHA2D02882p</fullName>
    </submittedName>
</protein>
<dbReference type="STRING" id="284592.Q6BT78"/>
<evidence type="ECO:0000313" key="2">
    <source>
        <dbReference type="EMBL" id="CAG86727.2"/>
    </source>
</evidence>
<feature type="compositionally biased region" description="Basic and acidic residues" evidence="1">
    <location>
        <begin position="50"/>
        <end position="61"/>
    </location>
</feature>
<dbReference type="InParanoid" id="Q6BT78"/>
<feature type="compositionally biased region" description="Acidic residues" evidence="1">
    <location>
        <begin position="62"/>
        <end position="73"/>
    </location>
</feature>
<organism evidence="2 3">
    <name type="scientific">Debaryomyces hansenii (strain ATCC 36239 / CBS 767 / BCRC 21394 / JCM 1990 / NBRC 0083 / IGC 2968)</name>
    <name type="common">Yeast</name>
    <name type="synonym">Torulaspora hansenii</name>
    <dbReference type="NCBI Taxonomy" id="284592"/>
    <lineage>
        <taxon>Eukaryota</taxon>
        <taxon>Fungi</taxon>
        <taxon>Dikarya</taxon>
        <taxon>Ascomycota</taxon>
        <taxon>Saccharomycotina</taxon>
        <taxon>Pichiomycetes</taxon>
        <taxon>Debaryomycetaceae</taxon>
        <taxon>Debaryomyces</taxon>
    </lineage>
</organism>
<evidence type="ECO:0000256" key="1">
    <source>
        <dbReference type="SAM" id="MobiDB-lite"/>
    </source>
</evidence>
<dbReference type="GeneID" id="2900987"/>
<reference evidence="2 3" key="1">
    <citation type="journal article" date="2004" name="Nature">
        <title>Genome evolution in yeasts.</title>
        <authorList>
            <consortium name="Genolevures"/>
            <person name="Dujon B."/>
            <person name="Sherman D."/>
            <person name="Fischer G."/>
            <person name="Durrens P."/>
            <person name="Casaregola S."/>
            <person name="Lafontaine I."/>
            <person name="de Montigny J."/>
            <person name="Marck C."/>
            <person name="Neuveglise C."/>
            <person name="Talla E."/>
            <person name="Goffard N."/>
            <person name="Frangeul L."/>
            <person name="Aigle M."/>
            <person name="Anthouard V."/>
            <person name="Babour A."/>
            <person name="Barbe V."/>
            <person name="Barnay S."/>
            <person name="Blanchin S."/>
            <person name="Beckerich J.M."/>
            <person name="Beyne E."/>
            <person name="Bleykasten C."/>
            <person name="Boisrame A."/>
            <person name="Boyer J."/>
            <person name="Cattolico L."/>
            <person name="Confanioleri F."/>
            <person name="de Daruvar A."/>
            <person name="Despons L."/>
            <person name="Fabre E."/>
            <person name="Fairhead C."/>
            <person name="Ferry-Dumazet H."/>
            <person name="Groppi A."/>
            <person name="Hantraye F."/>
            <person name="Hennequin C."/>
            <person name="Jauniaux N."/>
            <person name="Joyet P."/>
            <person name="Kachouri R."/>
            <person name="Kerrest A."/>
            <person name="Koszul R."/>
            <person name="Lemaire M."/>
            <person name="Lesur I."/>
            <person name="Ma L."/>
            <person name="Muller H."/>
            <person name="Nicaud J.M."/>
            <person name="Nikolski M."/>
            <person name="Oztas S."/>
            <person name="Ozier-Kalogeropoulos O."/>
            <person name="Pellenz S."/>
            <person name="Potier S."/>
            <person name="Richard G.F."/>
            <person name="Straub M.L."/>
            <person name="Suleau A."/>
            <person name="Swennene D."/>
            <person name="Tekaia F."/>
            <person name="Wesolowski-Louvel M."/>
            <person name="Westhof E."/>
            <person name="Wirth B."/>
            <person name="Zeniou-Meyer M."/>
            <person name="Zivanovic I."/>
            <person name="Bolotin-Fukuhara M."/>
            <person name="Thierry A."/>
            <person name="Bouchier C."/>
            <person name="Caudron B."/>
            <person name="Scarpelli C."/>
            <person name="Gaillardin C."/>
            <person name="Weissenbach J."/>
            <person name="Wincker P."/>
            <person name="Souciet J.L."/>
        </authorList>
    </citation>
    <scope>NUCLEOTIDE SEQUENCE [LARGE SCALE GENOMIC DNA]</scope>
    <source>
        <strain evidence="3">ATCC 36239 / CBS 767 / BCRC 21394 / JCM 1990 / NBRC 0083 / IGC 2968</strain>
    </source>
</reference>
<dbReference type="OMA" id="PWKCIDL"/>
<keyword evidence="3" id="KW-1185">Reference proteome</keyword>
<dbReference type="FunCoup" id="Q6BT78">
    <property type="interactions" value="21"/>
</dbReference>
<dbReference type="OrthoDB" id="3994490at2759"/>